<dbReference type="InterPro" id="IPR023616">
    <property type="entry name" value="Cyt_c_oxase-like_su1_dom"/>
</dbReference>
<keyword evidence="1" id="KW-0813">Transport</keyword>
<organism evidence="4 5">
    <name type="scientific">Allomuricauda ruestringensis (strain DSM 13258 / CIP 107369 / LMG 19739 / B1)</name>
    <name type="common">Muricauda ruestringensis</name>
    <dbReference type="NCBI Taxonomy" id="886377"/>
    <lineage>
        <taxon>Bacteria</taxon>
        <taxon>Pseudomonadati</taxon>
        <taxon>Bacteroidota</taxon>
        <taxon>Flavobacteriia</taxon>
        <taxon>Flavobacteriales</taxon>
        <taxon>Flavobacteriaceae</taxon>
        <taxon>Flagellimonas</taxon>
    </lineage>
</organism>
<keyword evidence="5" id="KW-1185">Reference proteome</keyword>
<gene>
    <name evidence="4" type="ordered locus">Murru_2642</name>
</gene>
<feature type="transmembrane region" description="Helical" evidence="2">
    <location>
        <begin position="44"/>
        <end position="66"/>
    </location>
</feature>
<dbReference type="Gene3D" id="1.20.210.10">
    <property type="entry name" value="Cytochrome c oxidase-like, subunit I domain"/>
    <property type="match status" value="1"/>
</dbReference>
<dbReference type="PANTHER" id="PTHR10422">
    <property type="entry name" value="CYTOCHROME C OXIDASE SUBUNIT 1"/>
    <property type="match status" value="1"/>
</dbReference>
<keyword evidence="2" id="KW-0812">Transmembrane</keyword>
<dbReference type="EC" id="1.9.3.1" evidence="4"/>
<feature type="transmembrane region" description="Helical" evidence="2">
    <location>
        <begin position="405"/>
        <end position="431"/>
    </location>
</feature>
<dbReference type="GO" id="GO:0015990">
    <property type="term" value="P:electron transport coupled proton transport"/>
    <property type="evidence" value="ECO:0007669"/>
    <property type="project" value="TreeGrafter"/>
</dbReference>
<feature type="transmembrane region" description="Helical" evidence="2">
    <location>
        <begin position="564"/>
        <end position="586"/>
    </location>
</feature>
<name>G2PQP0_ALLRU</name>
<dbReference type="GO" id="GO:0020037">
    <property type="term" value="F:heme binding"/>
    <property type="evidence" value="ECO:0007669"/>
    <property type="project" value="InterPro"/>
</dbReference>
<dbReference type="InterPro" id="IPR036927">
    <property type="entry name" value="Cyt_c_oxase-like_su1_sf"/>
</dbReference>
<feature type="transmembrane region" description="Helical" evidence="2">
    <location>
        <begin position="487"/>
        <end position="505"/>
    </location>
</feature>
<protein>
    <submittedName>
        <fullName evidence="4">Cytochrome-c oxidase</fullName>
        <ecNumber evidence="4">1.9.3.1</ecNumber>
    </submittedName>
</protein>
<dbReference type="HOGENOM" id="CLU_017702_3_4_10"/>
<feature type="transmembrane region" description="Helical" evidence="2">
    <location>
        <begin position="517"/>
        <end position="538"/>
    </location>
</feature>
<feature type="transmembrane region" description="Helical" evidence="2">
    <location>
        <begin position="274"/>
        <end position="294"/>
    </location>
</feature>
<dbReference type="SUPFAM" id="SSF81442">
    <property type="entry name" value="Cytochrome c oxidase subunit I-like"/>
    <property type="match status" value="1"/>
</dbReference>
<feature type="transmembrane region" description="Helical" evidence="2">
    <location>
        <begin position="248"/>
        <end position="268"/>
    </location>
</feature>
<sequence length="608" mass="69494">MSYLRNIMDYSRQIFILSLFFLPLTAVAQTTTVNSEDWITSPGIIGTLVLVFIVVFIAVLIFMARLNSYVKLLKHRQLEKKNLAFNEELLALQEEEIDTILQQRKSGLKYRLKGTELGSDHGAVDEKGLVSRVTNEPENPLFDEKKKTPLGIETPYALKKIVTYYLGASVFWLVFGTLVGQYVGMKFLWPEMDHFSWLSFGRLRPVHTNAVFWGWASLAMIGLGYFVIARTSNAKIHSYGSAWWTWRLINLAVLLGTLSLMSGINNGGGEYREYTWPVMLLFAIGLVITFRNFYKTIASRKITDIYVSNWYMLAALIWTTVLAIIGYMPFFSNGLGETVIQGYYMHQGVGMWFMTFTLGLIYYYLPSSLNKPIYSYSLGVLAFWTQMLFYTMIGTHHFVFSPLPWWLQTTAIVFSAGMFIPVVAGTTNFLMTMRGSWRHISKSYVLPFFLVGVIFYFVGSTQGSVQAFRFTNYVWHFTDFNVAHSHMTMYGIITFILWACIYTILPKLTGKEPPQVLVGAHFWMAFVGLFAYMISLMVGGTYKGLSWIEGNAFLNSVILMKPYWLWRAIGGSLMFTSHLVFAYNFYIMVNKRKSVESLSVPGVEHGNN</sequence>
<dbReference type="Proteomes" id="UP000008908">
    <property type="component" value="Chromosome"/>
</dbReference>
<dbReference type="GO" id="GO:0016491">
    <property type="term" value="F:oxidoreductase activity"/>
    <property type="evidence" value="ECO:0007669"/>
    <property type="project" value="UniProtKB-KW"/>
</dbReference>
<proteinExistence type="predicted"/>
<dbReference type="GO" id="GO:0004129">
    <property type="term" value="F:cytochrome-c oxidase activity"/>
    <property type="evidence" value="ECO:0007669"/>
    <property type="project" value="InterPro"/>
</dbReference>
<feature type="transmembrane region" description="Helical" evidence="2">
    <location>
        <begin position="210"/>
        <end position="228"/>
    </location>
</feature>
<keyword evidence="4" id="KW-0560">Oxidoreductase</keyword>
<dbReference type="AlphaFoldDB" id="G2PQP0"/>
<keyword evidence="2" id="KW-0472">Membrane</keyword>
<dbReference type="Pfam" id="PF00115">
    <property type="entry name" value="COX1"/>
    <property type="match status" value="1"/>
</dbReference>
<dbReference type="eggNOG" id="COG3278">
    <property type="taxonomic scope" value="Bacteria"/>
</dbReference>
<feature type="domain" description="Cytochrome oxidase subunit I profile" evidence="3">
    <location>
        <begin position="161"/>
        <end position="608"/>
    </location>
</feature>
<evidence type="ECO:0000256" key="2">
    <source>
        <dbReference type="SAM" id="Phobius"/>
    </source>
</evidence>
<evidence type="ECO:0000313" key="5">
    <source>
        <dbReference type="Proteomes" id="UP000008908"/>
    </source>
</evidence>
<dbReference type="GO" id="GO:0022904">
    <property type="term" value="P:respiratory electron transport chain"/>
    <property type="evidence" value="ECO:0007669"/>
    <property type="project" value="TreeGrafter"/>
</dbReference>
<accession>G2PQP0</accession>
<dbReference type="KEGG" id="mrs:Murru_2642"/>
<dbReference type="GO" id="GO:0016020">
    <property type="term" value="C:membrane"/>
    <property type="evidence" value="ECO:0007669"/>
    <property type="project" value="InterPro"/>
</dbReference>
<evidence type="ECO:0000256" key="1">
    <source>
        <dbReference type="ARBA" id="ARBA00022660"/>
    </source>
</evidence>
<feature type="transmembrane region" description="Helical" evidence="2">
    <location>
        <begin position="349"/>
        <end position="366"/>
    </location>
</feature>
<feature type="transmembrane region" description="Helical" evidence="2">
    <location>
        <begin position="443"/>
        <end position="467"/>
    </location>
</feature>
<keyword evidence="2" id="KW-1133">Transmembrane helix</keyword>
<feature type="transmembrane region" description="Helical" evidence="2">
    <location>
        <begin position="162"/>
        <end position="183"/>
    </location>
</feature>
<evidence type="ECO:0000259" key="3">
    <source>
        <dbReference type="PROSITE" id="PS50855"/>
    </source>
</evidence>
<feature type="transmembrane region" description="Helical" evidence="2">
    <location>
        <begin position="306"/>
        <end position="329"/>
    </location>
</feature>
<reference evidence="4 5" key="2">
    <citation type="journal article" date="2012" name="Stand. Genomic Sci.">
        <title>Complete genome sequence of the facultatively anaerobic, appendaged bacterium Muricauda ruestringensis type strain (B1(T)).</title>
        <authorList>
            <person name="Huntemann M."/>
            <person name="Teshima H."/>
            <person name="Lapidus A."/>
            <person name="Nolan M."/>
            <person name="Lucas S."/>
            <person name="Hammon N."/>
            <person name="Deshpande S."/>
            <person name="Cheng J.F."/>
            <person name="Tapia R."/>
            <person name="Goodwin L.A."/>
            <person name="Pitluck S."/>
            <person name="Liolios K."/>
            <person name="Pagani I."/>
            <person name="Ivanova N."/>
            <person name="Mavromatis K."/>
            <person name="Mikhailova N."/>
            <person name="Pati A."/>
            <person name="Chen A."/>
            <person name="Palaniappan K."/>
            <person name="Land M."/>
            <person name="Hauser L."/>
            <person name="Pan C."/>
            <person name="Brambilla E.M."/>
            <person name="Rohde M."/>
            <person name="Spring S."/>
            <person name="Goker M."/>
            <person name="Detter J.C."/>
            <person name="Bristow J."/>
            <person name="Eisen J.A."/>
            <person name="Markowitz V."/>
            <person name="Hugenholtz P."/>
            <person name="Kyrpides N.C."/>
            <person name="Klenk H.P."/>
            <person name="Woyke T."/>
        </authorList>
    </citation>
    <scope>NUCLEOTIDE SEQUENCE [LARGE SCALE GENOMIC DNA]</scope>
    <source>
        <strain evidence="5">DSM 13258 / LMG 19739 / B1</strain>
    </source>
</reference>
<dbReference type="STRING" id="886377.Murru_2642"/>
<dbReference type="InterPro" id="IPR000883">
    <property type="entry name" value="Cyt_C_Oxase_1"/>
</dbReference>
<reference evidence="5" key="1">
    <citation type="submission" date="2011-08" db="EMBL/GenBank/DDBJ databases">
        <title>The complete genome of Muricauda ruestringensis DSM 13258.</title>
        <authorList>
            <person name="Lucas S."/>
            <person name="Han J."/>
            <person name="Lapidus A."/>
            <person name="Bruce D."/>
            <person name="Goodwin L."/>
            <person name="Pitluck S."/>
            <person name="Peters L."/>
            <person name="Kyrpides N."/>
            <person name="Mavromatis K."/>
            <person name="Ivanova N."/>
            <person name="Ovchinnikova G."/>
            <person name="Teshima H."/>
            <person name="Detter J.C."/>
            <person name="Tapia R."/>
            <person name="Han C."/>
            <person name="Land M."/>
            <person name="Hauser L."/>
            <person name="Markowitz V."/>
            <person name="Cheng J.-F."/>
            <person name="Hugenholtz P."/>
            <person name="Woyke T."/>
            <person name="Wu D."/>
            <person name="Spring S."/>
            <person name="Schroeder M."/>
            <person name="Brambilla E."/>
            <person name="Klenk H.-P."/>
            <person name="Eisen J.A."/>
        </authorList>
    </citation>
    <scope>NUCLEOTIDE SEQUENCE [LARGE SCALE GENOMIC DNA]</scope>
    <source>
        <strain evidence="5">DSM 13258 / LMG 19739 / B1</strain>
    </source>
</reference>
<keyword evidence="1" id="KW-0249">Electron transport</keyword>
<evidence type="ECO:0000313" key="4">
    <source>
        <dbReference type="EMBL" id="AEM71677.1"/>
    </source>
</evidence>
<dbReference type="EMBL" id="CP002999">
    <property type="protein sequence ID" value="AEM71677.1"/>
    <property type="molecule type" value="Genomic_DNA"/>
</dbReference>
<keyword evidence="1" id="KW-0679">Respiratory chain</keyword>
<dbReference type="PANTHER" id="PTHR10422:SF29">
    <property type="entry name" value="CYTOCHROME C OXIDASE SUBUNIT 1 HOMOLOG, BACTEROID"/>
    <property type="match status" value="1"/>
</dbReference>
<dbReference type="GO" id="GO:0009060">
    <property type="term" value="P:aerobic respiration"/>
    <property type="evidence" value="ECO:0007669"/>
    <property type="project" value="InterPro"/>
</dbReference>
<dbReference type="PROSITE" id="PS50855">
    <property type="entry name" value="COX1"/>
    <property type="match status" value="1"/>
</dbReference>
<feature type="transmembrane region" description="Helical" evidence="2">
    <location>
        <begin position="373"/>
        <end position="393"/>
    </location>
</feature>